<dbReference type="InterPro" id="IPR053931">
    <property type="entry name" value="RapZ_C"/>
</dbReference>
<reference evidence="7 8" key="1">
    <citation type="submission" date="2010-08" db="EMBL/GenBank/DDBJ databases">
        <authorList>
            <consortium name="US DOE Joint Genome Institute (JGI-PGF)"/>
            <person name="Lucas S."/>
            <person name="Copeland A."/>
            <person name="Lapidus A."/>
            <person name="Cheng J.-F."/>
            <person name="Bruce D."/>
            <person name="Goodwin L."/>
            <person name="Pitluck S."/>
            <person name="Land M.L."/>
            <person name="Hauser L."/>
            <person name="Chang Y.-J."/>
            <person name="Anderson I.J."/>
            <person name="Johnson E."/>
            <person name="Mulhopadhyay B."/>
            <person name="Kyrpides N."/>
            <person name="Woyke T.J."/>
        </authorList>
    </citation>
    <scope>NUCLEOTIDE SEQUENCE [LARGE SCALE GENOMIC DNA]</scope>
    <source>
        <strain evidence="7 8">6</strain>
    </source>
</reference>
<dbReference type="SUPFAM" id="SSF52540">
    <property type="entry name" value="P-loop containing nucleoside triphosphate hydrolases"/>
    <property type="match status" value="1"/>
</dbReference>
<dbReference type="PANTHER" id="PTHR30448">
    <property type="entry name" value="RNASE ADAPTER PROTEIN RAPZ"/>
    <property type="match status" value="1"/>
</dbReference>
<dbReference type="PIRSF" id="PIRSF005052">
    <property type="entry name" value="P-loopkin"/>
    <property type="match status" value="1"/>
</dbReference>
<feature type="binding site" evidence="4">
    <location>
        <begin position="62"/>
        <end position="65"/>
    </location>
    <ligand>
        <name>GTP</name>
        <dbReference type="ChEBI" id="CHEBI:37565"/>
    </ligand>
</feature>
<evidence type="ECO:0000313" key="7">
    <source>
        <dbReference type="EMBL" id="EIM56933.1"/>
    </source>
</evidence>
<dbReference type="Pfam" id="PF03668">
    <property type="entry name" value="RapZ-like_N"/>
    <property type="match status" value="1"/>
</dbReference>
<dbReference type="Proteomes" id="UP000005753">
    <property type="component" value="Chromosome"/>
</dbReference>
<dbReference type="InterPro" id="IPR053930">
    <property type="entry name" value="RapZ-like_N"/>
</dbReference>
<gene>
    <name evidence="7" type="ORF">EubceDRAFT1_1116</name>
</gene>
<sequence>MALQLVFVTGMSGAGKSTALKMLEDIGFFCIDNLPIPLIGKFVQLTADGEESKITQVAMGVDVRSGEKLADLRSVLDELSEGGVDYKILFLDADGSTLVKRYKETRRSHPLARNGRIEAGIAEERQCLAFLKNESDYILDTSQLLTRELRAELERIFVHNENFKSLMITVLSFGFKYGIPADADLVFDVRFLPNPYYIPELRAQTGKDAPVHDFVMKYDISRVFIEKLVDLIRFLIPNYIEEGKNQLVISVGCTGGKHRSVTLAEELFDRLNGGEGYGLRIEHRDIDKDSLRKKV</sequence>
<evidence type="ECO:0000259" key="5">
    <source>
        <dbReference type="Pfam" id="PF03668"/>
    </source>
</evidence>
<evidence type="ECO:0000256" key="1">
    <source>
        <dbReference type="ARBA" id="ARBA00022741"/>
    </source>
</evidence>
<dbReference type="PANTHER" id="PTHR30448:SF0">
    <property type="entry name" value="RNASE ADAPTER PROTEIN RAPZ"/>
    <property type="match status" value="1"/>
</dbReference>
<keyword evidence="7" id="KW-0418">Kinase</keyword>
<keyword evidence="8" id="KW-1185">Reference proteome</keyword>
<evidence type="ECO:0000256" key="4">
    <source>
        <dbReference type="HAMAP-Rule" id="MF_00636"/>
    </source>
</evidence>
<keyword evidence="3 4" id="KW-0342">GTP-binding</keyword>
<feature type="binding site" evidence="4">
    <location>
        <begin position="10"/>
        <end position="17"/>
    </location>
    <ligand>
        <name>ATP</name>
        <dbReference type="ChEBI" id="CHEBI:30616"/>
    </ligand>
</feature>
<dbReference type="AlphaFoldDB" id="I5AT10"/>
<dbReference type="InterPro" id="IPR027417">
    <property type="entry name" value="P-loop_NTPase"/>
</dbReference>
<keyword evidence="7" id="KW-0808">Transferase</keyword>
<dbReference type="GO" id="GO:0005524">
    <property type="term" value="F:ATP binding"/>
    <property type="evidence" value="ECO:0007669"/>
    <property type="project" value="UniProtKB-UniRule"/>
</dbReference>
<evidence type="ECO:0000256" key="3">
    <source>
        <dbReference type="ARBA" id="ARBA00023134"/>
    </source>
</evidence>
<dbReference type="HOGENOM" id="CLU_059558_0_0_9"/>
<protein>
    <submittedName>
        <fullName evidence="7">Putative P-loop-containing kinase</fullName>
    </submittedName>
</protein>
<feature type="domain" description="RapZ C-terminal" evidence="6">
    <location>
        <begin position="167"/>
        <end position="287"/>
    </location>
</feature>
<feature type="domain" description="RapZ-like N-terminal" evidence="5">
    <location>
        <begin position="3"/>
        <end position="160"/>
    </location>
</feature>
<dbReference type="GO" id="GO:0005525">
    <property type="term" value="F:GTP binding"/>
    <property type="evidence" value="ECO:0007669"/>
    <property type="project" value="UniProtKB-UniRule"/>
</dbReference>
<dbReference type="Gene3D" id="3.40.50.300">
    <property type="entry name" value="P-loop containing nucleotide triphosphate hydrolases"/>
    <property type="match status" value="1"/>
</dbReference>
<keyword evidence="1 4" id="KW-0547">Nucleotide-binding</keyword>
<dbReference type="GO" id="GO:0016301">
    <property type="term" value="F:kinase activity"/>
    <property type="evidence" value="ECO:0007669"/>
    <property type="project" value="UniProtKB-KW"/>
</dbReference>
<dbReference type="Pfam" id="PF22740">
    <property type="entry name" value="PapZ_C"/>
    <property type="match status" value="1"/>
</dbReference>
<dbReference type="EMBL" id="CM001487">
    <property type="protein sequence ID" value="EIM56933.1"/>
    <property type="molecule type" value="Genomic_DNA"/>
</dbReference>
<evidence type="ECO:0000259" key="6">
    <source>
        <dbReference type="Pfam" id="PF22740"/>
    </source>
</evidence>
<dbReference type="InterPro" id="IPR005337">
    <property type="entry name" value="RapZ-like"/>
</dbReference>
<accession>I5AT10</accession>
<dbReference type="NCBIfam" id="NF003828">
    <property type="entry name" value="PRK05416.1"/>
    <property type="match status" value="1"/>
</dbReference>
<evidence type="ECO:0000256" key="2">
    <source>
        <dbReference type="ARBA" id="ARBA00022840"/>
    </source>
</evidence>
<proteinExistence type="inferred from homology"/>
<dbReference type="STRING" id="633697.EubceDRAFT1_1116"/>
<evidence type="ECO:0000313" key="8">
    <source>
        <dbReference type="Proteomes" id="UP000005753"/>
    </source>
</evidence>
<name>I5AT10_EUBC6</name>
<dbReference type="eggNOG" id="COG1660">
    <property type="taxonomic scope" value="Bacteria"/>
</dbReference>
<dbReference type="OrthoDB" id="9784461at2"/>
<organism evidence="7 8">
    <name type="scientific">Eubacterium cellulosolvens (strain ATCC 43171 / JCM 9499 / 6)</name>
    <name type="common">Cillobacterium cellulosolvens</name>
    <dbReference type="NCBI Taxonomy" id="633697"/>
    <lineage>
        <taxon>Bacteria</taxon>
        <taxon>Bacillati</taxon>
        <taxon>Bacillota</taxon>
        <taxon>Clostridia</taxon>
        <taxon>Eubacteriales</taxon>
        <taxon>Eubacteriaceae</taxon>
        <taxon>Eubacterium</taxon>
    </lineage>
</organism>
<reference evidence="7 8" key="2">
    <citation type="submission" date="2012-02" db="EMBL/GenBank/DDBJ databases">
        <title>Improved High-Quality Draft sequence of Eubacterium cellulosolvens 6.</title>
        <authorList>
            <consortium name="US DOE Joint Genome Institute"/>
            <person name="Lucas S."/>
            <person name="Han J."/>
            <person name="Lapidus A."/>
            <person name="Cheng J.-F."/>
            <person name="Goodwin L."/>
            <person name="Pitluck S."/>
            <person name="Peters L."/>
            <person name="Mikhailova N."/>
            <person name="Gu W."/>
            <person name="Detter J.C."/>
            <person name="Han C."/>
            <person name="Tapia R."/>
            <person name="Land M."/>
            <person name="Hauser L."/>
            <person name="Kyrpides N."/>
            <person name="Ivanova N."/>
            <person name="Pagani I."/>
            <person name="Johnson E."/>
            <person name="Mukhopadhyay B."/>
            <person name="Anderson I."/>
            <person name="Woyke T."/>
        </authorList>
    </citation>
    <scope>NUCLEOTIDE SEQUENCE [LARGE SCALE GENOMIC DNA]</scope>
    <source>
        <strain evidence="7 8">6</strain>
    </source>
</reference>
<keyword evidence="2 4" id="KW-0067">ATP-binding</keyword>
<dbReference type="HAMAP" id="MF_00636">
    <property type="entry name" value="RapZ_like"/>
    <property type="match status" value="1"/>
</dbReference>